<proteinExistence type="predicted"/>
<keyword evidence="1" id="KW-1133">Transmembrane helix</keyword>
<feature type="transmembrane region" description="Helical" evidence="1">
    <location>
        <begin position="133"/>
        <end position="154"/>
    </location>
</feature>
<keyword evidence="1" id="KW-0812">Transmembrane</keyword>
<dbReference type="Proteomes" id="UP000294155">
    <property type="component" value="Unassembled WGS sequence"/>
</dbReference>
<protein>
    <submittedName>
        <fullName evidence="2">Uncharacterized protein</fullName>
    </submittedName>
</protein>
<evidence type="ECO:0000313" key="2">
    <source>
        <dbReference type="EMBL" id="RYU78115.1"/>
    </source>
</evidence>
<dbReference type="AlphaFoldDB" id="A0A4Q5L8V0"/>
<evidence type="ECO:0000313" key="3">
    <source>
        <dbReference type="Proteomes" id="UP000294155"/>
    </source>
</evidence>
<keyword evidence="1" id="KW-0472">Membrane</keyword>
<feature type="transmembrane region" description="Helical" evidence="1">
    <location>
        <begin position="100"/>
        <end position="121"/>
    </location>
</feature>
<dbReference type="RefSeq" id="WP_129922055.1">
    <property type="nucleotide sequence ID" value="NZ_SEWE01000035.1"/>
</dbReference>
<evidence type="ECO:0000256" key="1">
    <source>
        <dbReference type="SAM" id="Phobius"/>
    </source>
</evidence>
<dbReference type="OrthoDB" id="1372856at2"/>
<gene>
    <name evidence="2" type="ORF">EWM57_15430</name>
</gene>
<keyword evidence="3" id="KW-1185">Reference proteome</keyword>
<sequence length="161" mass="17012">MLGPTASAPRPFSPHPLPLLVALPLGLALLGGLGLGDHYGETTCLLLAPLLIPVAVWLIAFCRQPGPLTKAFLSAAIIALYDLSIKLYGGGSHDAEGQGAFHFLLLLGSLPSFLVLVAALDQQQSGTRRRRRVAKVLFLALLLLHLGLTANLGLGRCINCY</sequence>
<comment type="caution">
    <text evidence="2">The sequence shown here is derived from an EMBL/GenBank/DDBJ whole genome shotgun (WGS) entry which is preliminary data.</text>
</comment>
<organism evidence="2 3">
    <name type="scientific">Hymenobacter persicinus</name>
    <dbReference type="NCBI Taxonomy" id="2025506"/>
    <lineage>
        <taxon>Bacteria</taxon>
        <taxon>Pseudomonadati</taxon>
        <taxon>Bacteroidota</taxon>
        <taxon>Cytophagia</taxon>
        <taxon>Cytophagales</taxon>
        <taxon>Hymenobacteraceae</taxon>
        <taxon>Hymenobacter</taxon>
    </lineage>
</organism>
<feature type="transmembrane region" description="Helical" evidence="1">
    <location>
        <begin position="46"/>
        <end position="62"/>
    </location>
</feature>
<accession>A0A4Q5L8V0</accession>
<name>A0A4Q5L8V0_9BACT</name>
<dbReference type="EMBL" id="SEWE01000035">
    <property type="protein sequence ID" value="RYU78115.1"/>
    <property type="molecule type" value="Genomic_DNA"/>
</dbReference>
<reference evidence="2 3" key="1">
    <citation type="submission" date="2019-02" db="EMBL/GenBank/DDBJ databases">
        <title>Bacterial novel species isolated from soil.</title>
        <authorList>
            <person name="Jung H.-Y."/>
        </authorList>
    </citation>
    <scope>NUCLEOTIDE SEQUENCE [LARGE SCALE GENOMIC DNA]</scope>
    <source>
        <strain evidence="2 3">1-3-3-3</strain>
    </source>
</reference>